<protein>
    <submittedName>
        <fullName evidence="1">Uncharacterized protein</fullName>
    </submittedName>
</protein>
<reference evidence="1" key="1">
    <citation type="journal article" date="2021" name="Sci. Rep.">
        <title>Diploid genomic architecture of Nitzschia inconspicua, an elite biomass production diatom.</title>
        <authorList>
            <person name="Oliver A."/>
            <person name="Podell S."/>
            <person name="Pinowska A."/>
            <person name="Traller J.C."/>
            <person name="Smith S.R."/>
            <person name="McClure R."/>
            <person name="Beliaev A."/>
            <person name="Bohutskyi P."/>
            <person name="Hill E.A."/>
            <person name="Rabines A."/>
            <person name="Zheng H."/>
            <person name="Allen L.Z."/>
            <person name="Kuo A."/>
            <person name="Grigoriev I.V."/>
            <person name="Allen A.E."/>
            <person name="Hazlebeck D."/>
            <person name="Allen E.E."/>
        </authorList>
    </citation>
    <scope>NUCLEOTIDE SEQUENCE</scope>
    <source>
        <strain evidence="1">Hildebrandi</strain>
    </source>
</reference>
<dbReference type="EMBL" id="JAGRRH010000016">
    <property type="protein sequence ID" value="KAG7355272.1"/>
    <property type="molecule type" value="Genomic_DNA"/>
</dbReference>
<evidence type="ECO:0000313" key="1">
    <source>
        <dbReference type="EMBL" id="KAG7355272.1"/>
    </source>
</evidence>
<dbReference type="AlphaFoldDB" id="A0A9K3PPV7"/>
<sequence>MDSPSETVPTSCSNWDCYSTNKAKADQLEQICRQTDNTDLWDRYQTTLQQSNPNLLLQDRPDLIQRLSMELGDRAVEKIRINCPPDQWTVYENK</sequence>
<comment type="caution">
    <text evidence="1">The sequence shown here is derived from an EMBL/GenBank/DDBJ whole genome shotgun (WGS) entry which is preliminary data.</text>
</comment>
<accession>A0A9K3PPV7</accession>
<organism evidence="1 2">
    <name type="scientific">Nitzschia inconspicua</name>
    <dbReference type="NCBI Taxonomy" id="303405"/>
    <lineage>
        <taxon>Eukaryota</taxon>
        <taxon>Sar</taxon>
        <taxon>Stramenopiles</taxon>
        <taxon>Ochrophyta</taxon>
        <taxon>Bacillariophyta</taxon>
        <taxon>Bacillariophyceae</taxon>
        <taxon>Bacillariophycidae</taxon>
        <taxon>Bacillariales</taxon>
        <taxon>Bacillariaceae</taxon>
        <taxon>Nitzschia</taxon>
    </lineage>
</organism>
<proteinExistence type="predicted"/>
<keyword evidence="2" id="KW-1185">Reference proteome</keyword>
<gene>
    <name evidence="1" type="ORF">IV203_004628</name>
</gene>
<name>A0A9K3PPV7_9STRA</name>
<dbReference type="Proteomes" id="UP000693970">
    <property type="component" value="Unassembled WGS sequence"/>
</dbReference>
<reference evidence="1" key="2">
    <citation type="submission" date="2021-04" db="EMBL/GenBank/DDBJ databases">
        <authorList>
            <person name="Podell S."/>
        </authorList>
    </citation>
    <scope>NUCLEOTIDE SEQUENCE</scope>
    <source>
        <strain evidence="1">Hildebrandi</strain>
    </source>
</reference>
<evidence type="ECO:0000313" key="2">
    <source>
        <dbReference type="Proteomes" id="UP000693970"/>
    </source>
</evidence>